<gene>
    <name evidence="7" type="primary">pcm</name>
    <name evidence="8" type="ORF">EHW67_17390</name>
</gene>
<dbReference type="HAMAP" id="MF_00090">
    <property type="entry name" value="PIMT"/>
    <property type="match status" value="1"/>
</dbReference>
<name>A0A430JZ27_9FLAO</name>
<keyword evidence="6 7" id="KW-0949">S-adenosyl-L-methionine</keyword>
<dbReference type="GO" id="GO:0030091">
    <property type="term" value="P:protein repair"/>
    <property type="evidence" value="ECO:0007669"/>
    <property type="project" value="UniProtKB-UniRule"/>
</dbReference>
<dbReference type="GO" id="GO:0032259">
    <property type="term" value="P:methylation"/>
    <property type="evidence" value="ECO:0007669"/>
    <property type="project" value="UniProtKB-KW"/>
</dbReference>
<dbReference type="Gene3D" id="3.40.50.150">
    <property type="entry name" value="Vaccinia Virus protein VP39"/>
    <property type="match status" value="1"/>
</dbReference>
<evidence type="ECO:0000313" key="9">
    <source>
        <dbReference type="Proteomes" id="UP000267585"/>
    </source>
</evidence>
<dbReference type="EMBL" id="RQPJ01000021">
    <property type="protein sequence ID" value="RTE51975.1"/>
    <property type="molecule type" value="Genomic_DNA"/>
</dbReference>
<dbReference type="InterPro" id="IPR029063">
    <property type="entry name" value="SAM-dependent_MTases_sf"/>
</dbReference>
<accession>A0A430JZ27</accession>
<dbReference type="Pfam" id="PF01135">
    <property type="entry name" value="PCMT"/>
    <property type="match status" value="1"/>
</dbReference>
<proteinExistence type="inferred from homology"/>
<evidence type="ECO:0000256" key="7">
    <source>
        <dbReference type="HAMAP-Rule" id="MF_00090"/>
    </source>
</evidence>
<dbReference type="InterPro" id="IPR000682">
    <property type="entry name" value="PCMT"/>
</dbReference>
<dbReference type="OrthoDB" id="9810066at2"/>
<dbReference type="AlphaFoldDB" id="A0A430JZ27"/>
<evidence type="ECO:0000256" key="5">
    <source>
        <dbReference type="ARBA" id="ARBA00022679"/>
    </source>
</evidence>
<keyword evidence="3 7" id="KW-0963">Cytoplasm</keyword>
<dbReference type="GO" id="GO:0004719">
    <property type="term" value="F:protein-L-isoaspartate (D-aspartate) O-methyltransferase activity"/>
    <property type="evidence" value="ECO:0007669"/>
    <property type="project" value="UniProtKB-UniRule"/>
</dbReference>
<reference evidence="8 9" key="1">
    <citation type="submission" date="2018-11" db="EMBL/GenBank/DDBJ databases">
        <title>Arenibacter aquaticus sp.nov., a marine bacterium isolated from surface seawater in the South China Sea.</title>
        <authorList>
            <person name="Guo J."/>
            <person name="Sun J."/>
        </authorList>
    </citation>
    <scope>NUCLEOTIDE SEQUENCE [LARGE SCALE GENOMIC DNA]</scope>
    <source>
        <strain evidence="8 9">GUO666</strain>
    </source>
</reference>
<dbReference type="CDD" id="cd02440">
    <property type="entry name" value="AdoMet_MTases"/>
    <property type="match status" value="1"/>
</dbReference>
<evidence type="ECO:0000256" key="4">
    <source>
        <dbReference type="ARBA" id="ARBA00022603"/>
    </source>
</evidence>
<dbReference type="Proteomes" id="UP000267585">
    <property type="component" value="Unassembled WGS sequence"/>
</dbReference>
<keyword evidence="4 7" id="KW-0489">Methyltransferase</keyword>
<dbReference type="PROSITE" id="PS01279">
    <property type="entry name" value="PCMT"/>
    <property type="match status" value="1"/>
</dbReference>
<sequence>MNVKLLFLLTFLLLGFNFLEAQDQYFKKRKEMVNTQLQDRGIRNPATLYAMLNVPRHQFVPQELVEHAYSDGPLPIGYGQTISQPYIVAFMTETLNLRSSDRVLEIGTGSGYQAAVLGKIVDSVYSIEIVEELALASKNRLEKLGFDNVMVKWGDGYHGWPQKAPFDAIMVTAGADSVPQPLLDQLKIGGRMIIPVRTKEHITQLVKVTKKKDKIVTRKLIPVRFVPFTRNN</sequence>
<dbReference type="SUPFAM" id="SSF53335">
    <property type="entry name" value="S-adenosyl-L-methionine-dependent methyltransferases"/>
    <property type="match status" value="1"/>
</dbReference>
<evidence type="ECO:0000256" key="3">
    <source>
        <dbReference type="ARBA" id="ARBA00022490"/>
    </source>
</evidence>
<dbReference type="EC" id="2.1.1.77" evidence="7"/>
<evidence type="ECO:0000256" key="2">
    <source>
        <dbReference type="ARBA" id="ARBA00005369"/>
    </source>
</evidence>
<comment type="subcellular location">
    <subcellularLocation>
        <location evidence="1 7">Cytoplasm</location>
    </subcellularLocation>
</comment>
<dbReference type="NCBIfam" id="NF001453">
    <property type="entry name" value="PRK00312.1"/>
    <property type="match status" value="1"/>
</dbReference>
<comment type="similarity">
    <text evidence="2 7">Belongs to the methyltransferase superfamily. L-isoaspartyl/D-aspartyl protein methyltransferase family.</text>
</comment>
<keyword evidence="5 7" id="KW-0808">Transferase</keyword>
<evidence type="ECO:0000256" key="6">
    <source>
        <dbReference type="ARBA" id="ARBA00022691"/>
    </source>
</evidence>
<comment type="catalytic activity">
    <reaction evidence="7">
        <text>[protein]-L-isoaspartate + S-adenosyl-L-methionine = [protein]-L-isoaspartate alpha-methyl ester + S-adenosyl-L-homocysteine</text>
        <dbReference type="Rhea" id="RHEA:12705"/>
        <dbReference type="Rhea" id="RHEA-COMP:12143"/>
        <dbReference type="Rhea" id="RHEA-COMP:12144"/>
        <dbReference type="ChEBI" id="CHEBI:57856"/>
        <dbReference type="ChEBI" id="CHEBI:59789"/>
        <dbReference type="ChEBI" id="CHEBI:90596"/>
        <dbReference type="ChEBI" id="CHEBI:90598"/>
        <dbReference type="EC" id="2.1.1.77"/>
    </reaction>
</comment>
<protein>
    <recommendedName>
        <fullName evidence="7">Protein-L-isoaspartate O-methyltransferase</fullName>
        <ecNumber evidence="7">2.1.1.77</ecNumber>
    </recommendedName>
    <alternativeName>
        <fullName evidence="7">L-isoaspartyl protein carboxyl methyltransferase</fullName>
    </alternativeName>
    <alternativeName>
        <fullName evidence="7">Protein L-isoaspartyl methyltransferase</fullName>
    </alternativeName>
    <alternativeName>
        <fullName evidence="7">Protein-beta-aspartate methyltransferase</fullName>
        <shortName evidence="7">PIMT</shortName>
    </alternativeName>
</protein>
<evidence type="ECO:0000313" key="8">
    <source>
        <dbReference type="EMBL" id="RTE51975.1"/>
    </source>
</evidence>
<keyword evidence="9" id="KW-1185">Reference proteome</keyword>
<dbReference type="RefSeq" id="WP_126163660.1">
    <property type="nucleotide sequence ID" value="NZ_RQPJ01000021.1"/>
</dbReference>
<dbReference type="GO" id="GO:0005737">
    <property type="term" value="C:cytoplasm"/>
    <property type="evidence" value="ECO:0007669"/>
    <property type="project" value="UniProtKB-SubCell"/>
</dbReference>
<dbReference type="FunFam" id="3.40.50.150:FF:000010">
    <property type="entry name" value="Protein-L-isoaspartate O-methyltransferase"/>
    <property type="match status" value="1"/>
</dbReference>
<evidence type="ECO:0000256" key="1">
    <source>
        <dbReference type="ARBA" id="ARBA00004496"/>
    </source>
</evidence>
<dbReference type="NCBIfam" id="TIGR00080">
    <property type="entry name" value="pimt"/>
    <property type="match status" value="1"/>
</dbReference>
<feature type="active site" evidence="7">
    <location>
        <position position="83"/>
    </location>
</feature>
<dbReference type="PANTHER" id="PTHR11579">
    <property type="entry name" value="PROTEIN-L-ISOASPARTATE O-METHYLTRANSFERASE"/>
    <property type="match status" value="1"/>
</dbReference>
<comment type="function">
    <text evidence="7">Catalyzes the methyl esterification of L-isoaspartyl residues in peptides and proteins that result from spontaneous decomposition of normal L-aspartyl and L-asparaginyl residues. It plays a role in the repair and/or degradation of damaged proteins.</text>
</comment>
<organism evidence="8 9">
    <name type="scientific">Arenibacter aquaticus</name>
    <dbReference type="NCBI Taxonomy" id="2489054"/>
    <lineage>
        <taxon>Bacteria</taxon>
        <taxon>Pseudomonadati</taxon>
        <taxon>Bacteroidota</taxon>
        <taxon>Flavobacteriia</taxon>
        <taxon>Flavobacteriales</taxon>
        <taxon>Flavobacteriaceae</taxon>
        <taxon>Arenibacter</taxon>
    </lineage>
</organism>
<comment type="caution">
    <text evidence="8">The sequence shown here is derived from an EMBL/GenBank/DDBJ whole genome shotgun (WGS) entry which is preliminary data.</text>
</comment>
<dbReference type="PANTHER" id="PTHR11579:SF0">
    <property type="entry name" value="PROTEIN-L-ISOASPARTATE(D-ASPARTATE) O-METHYLTRANSFERASE"/>
    <property type="match status" value="1"/>
</dbReference>